<sequence length="112" mass="11809">MTEPRAASGLLVSALIRRIEAEGGSAMVIHRGDAIAGAILLLLADRGVLGAIVERVWRFEGGHGLEPVGPADPDEPGAAGDYVARRRRSDPDLWAVEIDHPEAGRIAGEVLL</sequence>
<evidence type="ECO:0008006" key="3">
    <source>
        <dbReference type="Google" id="ProtNLM"/>
    </source>
</evidence>
<name>A0A1T5DP32_9SPHN</name>
<reference evidence="2" key="1">
    <citation type="submission" date="2017-02" db="EMBL/GenBank/DDBJ databases">
        <authorList>
            <person name="Varghese N."/>
            <person name="Submissions S."/>
        </authorList>
    </citation>
    <scope>NUCLEOTIDE SEQUENCE [LARGE SCALE GENOMIC DNA]</scope>
    <source>
        <strain evidence="2">UM2</strain>
    </source>
</reference>
<dbReference type="RefSeq" id="WP_079648690.1">
    <property type="nucleotide sequence ID" value="NZ_FUYM01000005.1"/>
</dbReference>
<keyword evidence="2" id="KW-1185">Reference proteome</keyword>
<dbReference type="InterPro" id="IPR009964">
    <property type="entry name" value="DUF1491"/>
</dbReference>
<gene>
    <name evidence="1" type="ORF">SAMN06295920_105337</name>
</gene>
<dbReference type="OrthoDB" id="9809136at2"/>
<organism evidence="1 2">
    <name type="scientific">Rhizorhabdus histidinilytica</name>
    <dbReference type="NCBI Taxonomy" id="439228"/>
    <lineage>
        <taxon>Bacteria</taxon>
        <taxon>Pseudomonadati</taxon>
        <taxon>Pseudomonadota</taxon>
        <taxon>Alphaproteobacteria</taxon>
        <taxon>Sphingomonadales</taxon>
        <taxon>Sphingomonadaceae</taxon>
        <taxon>Rhizorhabdus</taxon>
    </lineage>
</organism>
<dbReference type="STRING" id="439228.SAMN06295920_105337"/>
<dbReference type="EMBL" id="FUYM01000005">
    <property type="protein sequence ID" value="SKB73449.1"/>
    <property type="molecule type" value="Genomic_DNA"/>
</dbReference>
<dbReference type="Pfam" id="PF07372">
    <property type="entry name" value="DUF1491"/>
    <property type="match status" value="1"/>
</dbReference>
<accession>A0A1T5DP32</accession>
<dbReference type="AlphaFoldDB" id="A0A1T5DP32"/>
<protein>
    <recommendedName>
        <fullName evidence="3">DUF1491 family protein</fullName>
    </recommendedName>
</protein>
<evidence type="ECO:0000313" key="2">
    <source>
        <dbReference type="Proteomes" id="UP000189818"/>
    </source>
</evidence>
<proteinExistence type="predicted"/>
<dbReference type="Proteomes" id="UP000189818">
    <property type="component" value="Unassembled WGS sequence"/>
</dbReference>
<evidence type="ECO:0000313" key="1">
    <source>
        <dbReference type="EMBL" id="SKB73449.1"/>
    </source>
</evidence>
<dbReference type="Gene3D" id="3.40.1530.20">
    <property type="entry name" value="Protein of unknown function (DUF1491)"/>
    <property type="match status" value="1"/>
</dbReference>